<evidence type="ECO:0000256" key="40">
    <source>
        <dbReference type="ARBA" id="ARBA00048420"/>
    </source>
</evidence>
<dbReference type="VEuPathDB" id="VectorBase:ADIR003050"/>
<dbReference type="InterPro" id="IPR020843">
    <property type="entry name" value="ER"/>
</dbReference>
<keyword evidence="11" id="KW-0702">S-nitrosylation</keyword>
<evidence type="ECO:0000256" key="6">
    <source>
        <dbReference type="ARBA" id="ARBA00013191"/>
    </source>
</evidence>
<comment type="catalytic activity">
    <reaction evidence="23">
        <text>(3R)-hydroxybutanoyl-[ACP] = (2E)-butenoyl-[ACP] + H2O</text>
        <dbReference type="Rhea" id="RHEA:41808"/>
        <dbReference type="Rhea" id="RHEA-COMP:9626"/>
        <dbReference type="Rhea" id="RHEA-COMP:9627"/>
        <dbReference type="ChEBI" id="CHEBI:15377"/>
        <dbReference type="ChEBI" id="CHEBI:78451"/>
        <dbReference type="ChEBI" id="CHEBI:78453"/>
    </reaction>
    <physiologicalReaction direction="left-to-right" evidence="23">
        <dbReference type="Rhea" id="RHEA:41809"/>
    </physiologicalReaction>
</comment>
<dbReference type="EC" id="1.3.1.39" evidence="2"/>
<evidence type="ECO:0000259" key="59">
    <source>
        <dbReference type="PROSITE" id="PS52019"/>
    </source>
</evidence>
<comment type="catalytic activity">
    <reaction evidence="43">
        <text>a 2,3-saturated acyl-[ACP] + NADP(+) = a (2E)-enoyl-[ACP] + NADPH + H(+)</text>
        <dbReference type="Rhea" id="RHEA:22564"/>
        <dbReference type="Rhea" id="RHEA-COMP:9925"/>
        <dbReference type="Rhea" id="RHEA-COMP:9926"/>
        <dbReference type="ChEBI" id="CHEBI:15378"/>
        <dbReference type="ChEBI" id="CHEBI:57783"/>
        <dbReference type="ChEBI" id="CHEBI:58349"/>
        <dbReference type="ChEBI" id="CHEBI:78784"/>
        <dbReference type="ChEBI" id="CHEBI:78785"/>
        <dbReference type="EC" id="1.3.1.39"/>
    </reaction>
    <physiologicalReaction direction="right-to-left" evidence="43">
        <dbReference type="Rhea" id="RHEA:22566"/>
    </physiologicalReaction>
</comment>
<dbReference type="GO" id="GO:0004316">
    <property type="term" value="F:3-oxoacyl-[acyl-carrier-protein] reductase (NADPH) activity"/>
    <property type="evidence" value="ECO:0007669"/>
    <property type="project" value="UniProtKB-EC"/>
</dbReference>
<evidence type="ECO:0000256" key="36">
    <source>
        <dbReference type="ARBA" id="ARBA00047961"/>
    </source>
</evidence>
<evidence type="ECO:0000256" key="39">
    <source>
        <dbReference type="ARBA" id="ARBA00048289"/>
    </source>
</evidence>
<keyword evidence="14" id="KW-0511">Multifunctional enzyme</keyword>
<comment type="catalytic activity">
    <reaction evidence="32">
        <text>dodecanoyl-[ACP] + malonyl-[ACP] + H(+) = 3-oxotetradecanoyl-[ACP] + holo-[ACP] + CO2</text>
        <dbReference type="Rhea" id="RHEA:41884"/>
        <dbReference type="Rhea" id="RHEA-COMP:9623"/>
        <dbReference type="Rhea" id="RHEA-COMP:9644"/>
        <dbReference type="Rhea" id="RHEA-COMP:9645"/>
        <dbReference type="Rhea" id="RHEA-COMP:9685"/>
        <dbReference type="ChEBI" id="CHEBI:15378"/>
        <dbReference type="ChEBI" id="CHEBI:16526"/>
        <dbReference type="ChEBI" id="CHEBI:64479"/>
        <dbReference type="ChEBI" id="CHEBI:65264"/>
        <dbReference type="ChEBI" id="CHEBI:78449"/>
        <dbReference type="ChEBI" id="CHEBI:78473"/>
    </reaction>
    <physiologicalReaction direction="left-to-right" evidence="32">
        <dbReference type="Rhea" id="RHEA:41885"/>
    </physiologicalReaction>
</comment>
<evidence type="ECO:0000256" key="49">
    <source>
        <dbReference type="ARBA" id="ARBA00049171"/>
    </source>
</evidence>
<dbReference type="InterPro" id="IPR014030">
    <property type="entry name" value="Ketoacyl_synth_N"/>
</dbReference>
<evidence type="ECO:0000256" key="35">
    <source>
        <dbReference type="ARBA" id="ARBA00047953"/>
    </source>
</evidence>
<comment type="catalytic activity">
    <reaction evidence="41">
        <text>a fatty acyl-[ACP] + malonyl-[ACP] + H(+) = a 3-oxoacyl-[ACP] + holo-[ACP] + CO2</text>
        <dbReference type="Rhea" id="RHEA:22836"/>
        <dbReference type="Rhea" id="RHEA-COMP:9623"/>
        <dbReference type="Rhea" id="RHEA-COMP:9685"/>
        <dbReference type="Rhea" id="RHEA-COMP:9916"/>
        <dbReference type="Rhea" id="RHEA-COMP:14125"/>
        <dbReference type="ChEBI" id="CHEBI:15378"/>
        <dbReference type="ChEBI" id="CHEBI:16526"/>
        <dbReference type="ChEBI" id="CHEBI:64479"/>
        <dbReference type="ChEBI" id="CHEBI:78449"/>
        <dbReference type="ChEBI" id="CHEBI:78776"/>
        <dbReference type="ChEBI" id="CHEBI:138651"/>
        <dbReference type="EC" id="2.3.1.41"/>
    </reaction>
    <physiologicalReaction direction="left-to-right" evidence="41">
        <dbReference type="Rhea" id="RHEA:22837"/>
    </physiologicalReaction>
</comment>
<dbReference type="Pfam" id="PF08659">
    <property type="entry name" value="KR"/>
    <property type="match status" value="1"/>
</dbReference>
<evidence type="ECO:0000256" key="51">
    <source>
        <dbReference type="ARBA" id="ARBA00049414"/>
    </source>
</evidence>
<evidence type="ECO:0000256" key="14">
    <source>
        <dbReference type="ARBA" id="ARBA00023268"/>
    </source>
</evidence>
<evidence type="ECO:0000256" key="45">
    <source>
        <dbReference type="ARBA" id="ARBA00048704"/>
    </source>
</evidence>
<dbReference type="InterPro" id="IPR016039">
    <property type="entry name" value="Thiolase-like"/>
</dbReference>
<evidence type="ECO:0000256" key="33">
    <source>
        <dbReference type="ARBA" id="ARBA00047810"/>
    </source>
</evidence>
<evidence type="ECO:0000256" key="32">
    <source>
        <dbReference type="ARBA" id="ARBA00047578"/>
    </source>
</evidence>
<dbReference type="InterPro" id="IPR036736">
    <property type="entry name" value="ACP-like_sf"/>
</dbReference>
<dbReference type="EC" id="1.1.1.100" evidence="5"/>
<comment type="catalytic activity">
    <reaction evidence="52">
        <text>3-oxooctanoyl-[ACP] + NADPH + H(+) = (3R)-hydroxyoctanoyl-[ACP] + NADP(+)</text>
        <dbReference type="Rhea" id="RHEA:41840"/>
        <dbReference type="Rhea" id="RHEA-COMP:9633"/>
        <dbReference type="Rhea" id="RHEA-COMP:9634"/>
        <dbReference type="ChEBI" id="CHEBI:15378"/>
        <dbReference type="ChEBI" id="CHEBI:57783"/>
        <dbReference type="ChEBI" id="CHEBI:58349"/>
        <dbReference type="ChEBI" id="CHEBI:78460"/>
        <dbReference type="ChEBI" id="CHEBI:78461"/>
    </reaction>
    <physiologicalReaction direction="left-to-right" evidence="52">
        <dbReference type="Rhea" id="RHEA:41841"/>
    </physiologicalReaction>
</comment>
<dbReference type="InterPro" id="IPR001227">
    <property type="entry name" value="Ac_transferase_dom_sf"/>
</dbReference>
<dbReference type="STRING" id="7168.A0A182N5X9"/>
<evidence type="ECO:0000256" key="19">
    <source>
        <dbReference type="ARBA" id="ARBA00023394"/>
    </source>
</evidence>
<comment type="catalytic activity">
    <reaction evidence="45">
        <text>hexadecanoyl-[ACP] + H2O = hexadecanoate + holo-[ACP] + H(+)</text>
        <dbReference type="Rhea" id="RHEA:41932"/>
        <dbReference type="Rhea" id="RHEA-COMP:9652"/>
        <dbReference type="Rhea" id="RHEA-COMP:9685"/>
        <dbReference type="ChEBI" id="CHEBI:7896"/>
        <dbReference type="ChEBI" id="CHEBI:15377"/>
        <dbReference type="ChEBI" id="CHEBI:15378"/>
        <dbReference type="ChEBI" id="CHEBI:64479"/>
        <dbReference type="ChEBI" id="CHEBI:78483"/>
        <dbReference type="EC" id="3.1.2.14"/>
    </reaction>
    <physiologicalReaction direction="left-to-right" evidence="45">
        <dbReference type="Rhea" id="RHEA:41933"/>
    </physiologicalReaction>
</comment>
<comment type="catalytic activity">
    <reaction evidence="16">
        <text>(3R)-hydroxydodecanoyl-[ACP] = (2E)-dodecenoyl-[ACP] + H2O</text>
        <dbReference type="Rhea" id="RHEA:41876"/>
        <dbReference type="Rhea" id="RHEA-COMP:9642"/>
        <dbReference type="Rhea" id="RHEA-COMP:9643"/>
        <dbReference type="ChEBI" id="CHEBI:15377"/>
        <dbReference type="ChEBI" id="CHEBI:78470"/>
        <dbReference type="ChEBI" id="CHEBI:78472"/>
    </reaction>
    <physiologicalReaction direction="left-to-right" evidence="16">
        <dbReference type="Rhea" id="RHEA:41877"/>
    </physiologicalReaction>
</comment>
<dbReference type="CDD" id="cd00833">
    <property type="entry name" value="PKS"/>
    <property type="match status" value="1"/>
</dbReference>
<comment type="catalytic activity">
    <reaction evidence="51">
        <text>3-oxohexadecanoyl-[ACP] + NADPH + H(+) = (3R)-hydroxyhexadecanoyl-[ACP] + NADP(+)</text>
        <dbReference type="Rhea" id="RHEA:41904"/>
        <dbReference type="Rhea" id="RHEA-COMP:9649"/>
        <dbReference type="Rhea" id="RHEA-COMP:9650"/>
        <dbReference type="ChEBI" id="CHEBI:15378"/>
        <dbReference type="ChEBI" id="CHEBI:57783"/>
        <dbReference type="ChEBI" id="CHEBI:58349"/>
        <dbReference type="ChEBI" id="CHEBI:78478"/>
        <dbReference type="ChEBI" id="CHEBI:78480"/>
    </reaction>
    <physiologicalReaction direction="left-to-right" evidence="51">
        <dbReference type="Rhea" id="RHEA:41905"/>
    </physiologicalReaction>
</comment>
<evidence type="ECO:0000256" key="7">
    <source>
        <dbReference type="ARBA" id="ARBA00018769"/>
    </source>
</evidence>
<dbReference type="EC" id="3.1.2.14" evidence="3"/>
<organism evidence="60 61">
    <name type="scientific">Anopheles dirus</name>
    <dbReference type="NCBI Taxonomy" id="7168"/>
    <lineage>
        <taxon>Eukaryota</taxon>
        <taxon>Metazoa</taxon>
        <taxon>Ecdysozoa</taxon>
        <taxon>Arthropoda</taxon>
        <taxon>Hexapoda</taxon>
        <taxon>Insecta</taxon>
        <taxon>Pterygota</taxon>
        <taxon>Neoptera</taxon>
        <taxon>Endopterygota</taxon>
        <taxon>Diptera</taxon>
        <taxon>Nematocera</taxon>
        <taxon>Culicoidea</taxon>
        <taxon>Culicidae</taxon>
        <taxon>Anophelinae</taxon>
        <taxon>Anopheles</taxon>
    </lineage>
</organism>
<dbReference type="Pfam" id="PF13602">
    <property type="entry name" value="ADH_zinc_N_2"/>
    <property type="match status" value="1"/>
</dbReference>
<dbReference type="GO" id="GO:0031177">
    <property type="term" value="F:phosphopantetheine binding"/>
    <property type="evidence" value="ECO:0007669"/>
    <property type="project" value="InterPro"/>
</dbReference>
<comment type="catalytic activity">
    <reaction evidence="37">
        <text>hexadecanoyl-[ACP] + malonyl-[ACP] + H(+) = 3-oxooctadecanoyl-[ACP] + holo-[ACP] + CO2</text>
        <dbReference type="Rhea" id="RHEA:41916"/>
        <dbReference type="Rhea" id="RHEA-COMP:9623"/>
        <dbReference type="Rhea" id="RHEA-COMP:9652"/>
        <dbReference type="Rhea" id="RHEA-COMP:9653"/>
        <dbReference type="Rhea" id="RHEA-COMP:9685"/>
        <dbReference type="ChEBI" id="CHEBI:15378"/>
        <dbReference type="ChEBI" id="CHEBI:16526"/>
        <dbReference type="ChEBI" id="CHEBI:64479"/>
        <dbReference type="ChEBI" id="CHEBI:78449"/>
        <dbReference type="ChEBI" id="CHEBI:78483"/>
        <dbReference type="ChEBI" id="CHEBI:78487"/>
    </reaction>
    <physiologicalReaction direction="left-to-right" evidence="37">
        <dbReference type="Rhea" id="RHEA:41917"/>
    </physiologicalReaction>
</comment>
<dbReference type="Pfam" id="PF00550">
    <property type="entry name" value="PP-binding"/>
    <property type="match status" value="1"/>
</dbReference>
<evidence type="ECO:0000256" key="50">
    <source>
        <dbReference type="ARBA" id="ARBA00049263"/>
    </source>
</evidence>
<evidence type="ECO:0000256" key="15">
    <source>
        <dbReference type="ARBA" id="ARBA00023332"/>
    </source>
</evidence>
<comment type="catalytic activity">
    <reaction evidence="34">
        <text>(2E)-hexenoyl-[ACP] + NADPH + H(+) = hexanoyl-[ACP] + NADP(+)</text>
        <dbReference type="Rhea" id="RHEA:41832"/>
        <dbReference type="Rhea" id="RHEA-COMP:9631"/>
        <dbReference type="Rhea" id="RHEA-COMP:9632"/>
        <dbReference type="ChEBI" id="CHEBI:15378"/>
        <dbReference type="ChEBI" id="CHEBI:57783"/>
        <dbReference type="ChEBI" id="CHEBI:58349"/>
        <dbReference type="ChEBI" id="CHEBI:78458"/>
        <dbReference type="ChEBI" id="CHEBI:78459"/>
    </reaction>
    <physiologicalReaction direction="left-to-right" evidence="34">
        <dbReference type="Rhea" id="RHEA:41833"/>
    </physiologicalReaction>
</comment>
<protein>
    <recommendedName>
        <fullName evidence="7">Fatty acid synthase</fullName>
        <ecNumber evidence="5">1.1.1.100</ecNumber>
        <ecNumber evidence="2">1.3.1.39</ecNumber>
        <ecNumber evidence="6">2.3.1.41</ecNumber>
        <ecNumber evidence="4">2.3.1.85</ecNumber>
        <ecNumber evidence="3">3.1.2.14</ecNumber>
    </recommendedName>
</protein>
<keyword evidence="12" id="KW-0663">Pyridoxal phosphate</keyword>
<dbReference type="GO" id="GO:0004315">
    <property type="term" value="F:3-oxoacyl-[acyl-carrier-protein] synthase activity"/>
    <property type="evidence" value="ECO:0007669"/>
    <property type="project" value="UniProtKB-EC"/>
</dbReference>
<evidence type="ECO:0000256" key="11">
    <source>
        <dbReference type="ARBA" id="ARBA00022799"/>
    </source>
</evidence>
<comment type="function">
    <text evidence="24">Fatty acid synthetase is a multifunctional enzyme that catalyzes the de novo biosynthesis of long-chain saturated fatty acids starting from acetyl-CoA and malonyl-CoA in the presence of NADPH. This multifunctional protein contains 7 catalytic activities and a site for the binding of the prosthetic group 4'-phosphopantetheine of the acyl carrier protein ([ACP]) domain.</text>
</comment>
<comment type="catalytic activity">
    <reaction evidence="29">
        <text>3-oxodecanoyl-[ACP] + NADPH + H(+) = (3R)-hydroxydecanoyl-[ACP] + NADP(+)</text>
        <dbReference type="Rhea" id="RHEA:41856"/>
        <dbReference type="Rhea" id="RHEA-COMP:9637"/>
        <dbReference type="Rhea" id="RHEA-COMP:9638"/>
        <dbReference type="ChEBI" id="CHEBI:15378"/>
        <dbReference type="ChEBI" id="CHEBI:57783"/>
        <dbReference type="ChEBI" id="CHEBI:58349"/>
        <dbReference type="ChEBI" id="CHEBI:78464"/>
        <dbReference type="ChEBI" id="CHEBI:78466"/>
    </reaction>
    <physiologicalReaction direction="left-to-right" evidence="29">
        <dbReference type="Rhea" id="RHEA:41857"/>
    </physiologicalReaction>
</comment>
<dbReference type="CDD" id="cd05195">
    <property type="entry name" value="enoyl_red"/>
    <property type="match status" value="1"/>
</dbReference>
<dbReference type="UniPathway" id="UPA00094"/>
<dbReference type="CDD" id="cd08954">
    <property type="entry name" value="KR_1_FAS_SDR_x"/>
    <property type="match status" value="1"/>
</dbReference>
<evidence type="ECO:0000256" key="22">
    <source>
        <dbReference type="ARBA" id="ARBA00023401"/>
    </source>
</evidence>
<evidence type="ECO:0000256" key="2">
    <source>
        <dbReference type="ARBA" id="ARBA00012004"/>
    </source>
</evidence>
<comment type="catalytic activity">
    <reaction evidence="18">
        <text>(3R)-hydroxydecanoyl-[ACP] = (2E)-decenoyl-[ACP] + H2O</text>
        <dbReference type="Rhea" id="RHEA:41860"/>
        <dbReference type="Rhea" id="RHEA-COMP:9638"/>
        <dbReference type="Rhea" id="RHEA-COMP:9639"/>
        <dbReference type="ChEBI" id="CHEBI:15377"/>
        <dbReference type="ChEBI" id="CHEBI:78466"/>
        <dbReference type="ChEBI" id="CHEBI:78467"/>
    </reaction>
    <physiologicalReaction direction="left-to-right" evidence="18">
        <dbReference type="Rhea" id="RHEA:41861"/>
    </physiologicalReaction>
</comment>
<keyword evidence="13" id="KW-0007">Acetylation</keyword>
<keyword evidence="10" id="KW-0808">Transferase</keyword>
<dbReference type="Pfam" id="PF00109">
    <property type="entry name" value="ketoacyl-synt"/>
    <property type="match status" value="1"/>
</dbReference>
<evidence type="ECO:0000256" key="38">
    <source>
        <dbReference type="ARBA" id="ARBA00048281"/>
    </source>
</evidence>
<dbReference type="InterPro" id="IPR020841">
    <property type="entry name" value="PKS_Beta-ketoAc_synthase_dom"/>
</dbReference>
<comment type="catalytic activity">
    <reaction evidence="33">
        <text>(2E)-hexadecenoyl-[ACP] + NADPH + H(+) = hexadecanoyl-[ACP] + NADP(+)</text>
        <dbReference type="Rhea" id="RHEA:41912"/>
        <dbReference type="Rhea" id="RHEA-COMP:9651"/>
        <dbReference type="Rhea" id="RHEA-COMP:9652"/>
        <dbReference type="ChEBI" id="CHEBI:15378"/>
        <dbReference type="ChEBI" id="CHEBI:57783"/>
        <dbReference type="ChEBI" id="CHEBI:58349"/>
        <dbReference type="ChEBI" id="CHEBI:78481"/>
        <dbReference type="ChEBI" id="CHEBI:78483"/>
    </reaction>
    <physiologicalReaction direction="left-to-right" evidence="33">
        <dbReference type="Rhea" id="RHEA:41913"/>
    </physiologicalReaction>
</comment>
<reference evidence="60" key="2">
    <citation type="submission" date="2020-05" db="UniProtKB">
        <authorList>
            <consortium name="EnsemblMetazoa"/>
        </authorList>
    </citation>
    <scope>IDENTIFICATION</scope>
    <source>
        <strain evidence="60">WRAIR2</strain>
    </source>
</reference>
<evidence type="ECO:0000256" key="55">
    <source>
        <dbReference type="ARBA" id="ARBA00049533"/>
    </source>
</evidence>
<dbReference type="InterPro" id="IPR042104">
    <property type="entry name" value="PKS_dehydratase_sf"/>
</dbReference>
<dbReference type="InterPro" id="IPR057326">
    <property type="entry name" value="KR_dom"/>
</dbReference>
<evidence type="ECO:0000256" key="30">
    <source>
        <dbReference type="ARBA" id="ARBA00047451"/>
    </source>
</evidence>
<dbReference type="SMART" id="SM00826">
    <property type="entry name" value="PKS_DH"/>
    <property type="match status" value="1"/>
</dbReference>
<comment type="catalytic activity">
    <reaction evidence="55">
        <text>octanoyl-[ACP] + malonyl-[ACP] + H(+) = 3-oxodecanoyl-[ACP] + holo-[ACP] + CO2</text>
        <dbReference type="Rhea" id="RHEA:41852"/>
        <dbReference type="Rhea" id="RHEA-COMP:9623"/>
        <dbReference type="Rhea" id="RHEA-COMP:9636"/>
        <dbReference type="Rhea" id="RHEA-COMP:9637"/>
        <dbReference type="Rhea" id="RHEA-COMP:9685"/>
        <dbReference type="ChEBI" id="CHEBI:15378"/>
        <dbReference type="ChEBI" id="CHEBI:16526"/>
        <dbReference type="ChEBI" id="CHEBI:64479"/>
        <dbReference type="ChEBI" id="CHEBI:78449"/>
        <dbReference type="ChEBI" id="CHEBI:78463"/>
        <dbReference type="ChEBI" id="CHEBI:78464"/>
    </reaction>
    <physiologicalReaction direction="left-to-right" evidence="55">
        <dbReference type="Rhea" id="RHEA:41853"/>
    </physiologicalReaction>
</comment>
<evidence type="ECO:0000256" key="18">
    <source>
        <dbReference type="ARBA" id="ARBA00023388"/>
    </source>
</evidence>
<evidence type="ECO:0000256" key="13">
    <source>
        <dbReference type="ARBA" id="ARBA00022990"/>
    </source>
</evidence>
<proteinExistence type="predicted"/>
<comment type="catalytic activity">
    <reaction evidence="46">
        <text>3-oxotetradecanoyl-[ACP] + NADPH + H(+) = (3R)-hydroxytetradecanoyl-[ACP] + NADP(+)</text>
        <dbReference type="Rhea" id="RHEA:41888"/>
        <dbReference type="Rhea" id="RHEA-COMP:9645"/>
        <dbReference type="Rhea" id="RHEA-COMP:9646"/>
        <dbReference type="ChEBI" id="CHEBI:15378"/>
        <dbReference type="ChEBI" id="CHEBI:57783"/>
        <dbReference type="ChEBI" id="CHEBI:58349"/>
        <dbReference type="ChEBI" id="CHEBI:78473"/>
        <dbReference type="ChEBI" id="CHEBI:78474"/>
    </reaction>
    <physiologicalReaction direction="left-to-right" evidence="46">
        <dbReference type="Rhea" id="RHEA:41889"/>
    </physiologicalReaction>
</comment>
<dbReference type="InterPro" id="IPR018201">
    <property type="entry name" value="Ketoacyl_synth_AS"/>
</dbReference>
<comment type="catalytic activity">
    <reaction evidence="25">
        <text>acetyl-CoA + n malonyl-CoA + 2n NADPH + 2n H(+) = a long-chain fatty acid + (n+1) CoA + n CO2 + 2n NADP(+).</text>
        <dbReference type="EC" id="2.3.1.85"/>
    </reaction>
</comment>
<dbReference type="Pfam" id="PF00698">
    <property type="entry name" value="Acyl_transf_1"/>
    <property type="match status" value="1"/>
</dbReference>
<comment type="catalytic activity">
    <reaction evidence="47">
        <text>(2E)-octadecenoyl-[ACP] + NADPH + H(+) = octadecanoyl-[ACP] + NADP(+)</text>
        <dbReference type="Rhea" id="RHEA:41928"/>
        <dbReference type="Rhea" id="RHEA-COMP:9655"/>
        <dbReference type="Rhea" id="RHEA-COMP:9656"/>
        <dbReference type="ChEBI" id="CHEBI:15378"/>
        <dbReference type="ChEBI" id="CHEBI:57783"/>
        <dbReference type="ChEBI" id="CHEBI:58349"/>
        <dbReference type="ChEBI" id="CHEBI:78489"/>
        <dbReference type="ChEBI" id="CHEBI:78495"/>
    </reaction>
    <physiologicalReaction direction="left-to-right" evidence="47">
        <dbReference type="Rhea" id="RHEA:41929"/>
    </physiologicalReaction>
</comment>
<evidence type="ECO:0000256" key="27">
    <source>
        <dbReference type="ARBA" id="ARBA00047394"/>
    </source>
</evidence>
<comment type="catalytic activity">
    <reaction evidence="49">
        <text>(2E)-tetradecenoyl-[ACP] + NADPH + H(+) = tetradecanoyl-[ACP] + NADP(+)</text>
        <dbReference type="Rhea" id="RHEA:41896"/>
        <dbReference type="Rhea" id="RHEA-COMP:9647"/>
        <dbReference type="Rhea" id="RHEA-COMP:9648"/>
        <dbReference type="ChEBI" id="CHEBI:15378"/>
        <dbReference type="ChEBI" id="CHEBI:57783"/>
        <dbReference type="ChEBI" id="CHEBI:58349"/>
        <dbReference type="ChEBI" id="CHEBI:78475"/>
        <dbReference type="ChEBI" id="CHEBI:78477"/>
    </reaction>
    <physiologicalReaction direction="left-to-right" evidence="49">
        <dbReference type="Rhea" id="RHEA:41897"/>
    </physiologicalReaction>
</comment>
<dbReference type="PROSITE" id="PS00606">
    <property type="entry name" value="KS3_1"/>
    <property type="match status" value="1"/>
</dbReference>
<dbReference type="PROSITE" id="PS50075">
    <property type="entry name" value="CARRIER"/>
    <property type="match status" value="1"/>
</dbReference>
<evidence type="ECO:0000256" key="46">
    <source>
        <dbReference type="ARBA" id="ARBA00048935"/>
    </source>
</evidence>
<evidence type="ECO:0000256" key="4">
    <source>
        <dbReference type="ARBA" id="ARBA00012873"/>
    </source>
</evidence>
<dbReference type="GO" id="GO:0004312">
    <property type="term" value="F:fatty acid synthase activity"/>
    <property type="evidence" value="ECO:0007669"/>
    <property type="project" value="UniProtKB-EC"/>
</dbReference>
<dbReference type="SUPFAM" id="SSF50129">
    <property type="entry name" value="GroES-like"/>
    <property type="match status" value="1"/>
</dbReference>
<dbReference type="PROSITE" id="PS52019">
    <property type="entry name" value="PKS_MFAS_DH"/>
    <property type="match status" value="1"/>
</dbReference>
<evidence type="ECO:0000256" key="52">
    <source>
        <dbReference type="ARBA" id="ARBA00049422"/>
    </source>
</evidence>
<dbReference type="EC" id="2.3.1.85" evidence="4"/>
<comment type="catalytic activity">
    <reaction evidence="15">
        <text>(3R)-hydroxyoctanoyl-[ACP] = (2E)-octenoyl-[ACP] + H2O</text>
        <dbReference type="Rhea" id="RHEA:41844"/>
        <dbReference type="Rhea" id="RHEA-COMP:9634"/>
        <dbReference type="Rhea" id="RHEA-COMP:9635"/>
        <dbReference type="ChEBI" id="CHEBI:15377"/>
        <dbReference type="ChEBI" id="CHEBI:78461"/>
        <dbReference type="ChEBI" id="CHEBI:78462"/>
    </reaction>
    <physiologicalReaction direction="left-to-right" evidence="15">
        <dbReference type="Rhea" id="RHEA:41845"/>
    </physiologicalReaction>
</comment>
<comment type="catalytic activity">
    <reaction evidence="30">
        <text>tetradecanoyl-[ACP] + malonyl-[ACP] + H(+) = 3-oxohexadecanoyl-[ACP] + holo-[ACP] + CO2</text>
        <dbReference type="Rhea" id="RHEA:41900"/>
        <dbReference type="Rhea" id="RHEA-COMP:9623"/>
        <dbReference type="Rhea" id="RHEA-COMP:9648"/>
        <dbReference type="Rhea" id="RHEA-COMP:9649"/>
        <dbReference type="Rhea" id="RHEA-COMP:9685"/>
        <dbReference type="ChEBI" id="CHEBI:15378"/>
        <dbReference type="ChEBI" id="CHEBI:16526"/>
        <dbReference type="ChEBI" id="CHEBI:64479"/>
        <dbReference type="ChEBI" id="CHEBI:78449"/>
        <dbReference type="ChEBI" id="CHEBI:78477"/>
        <dbReference type="ChEBI" id="CHEBI:78478"/>
    </reaction>
    <physiologicalReaction direction="left-to-right" evidence="30">
        <dbReference type="Rhea" id="RHEA:41901"/>
    </physiologicalReaction>
</comment>
<evidence type="ECO:0000256" key="23">
    <source>
        <dbReference type="ARBA" id="ARBA00023402"/>
    </source>
</evidence>
<comment type="catalytic activity">
    <reaction evidence="28">
        <text>a (3R)-hydroxyacyl-[ACP] + NADP(+) = a 3-oxoacyl-[ACP] + NADPH + H(+)</text>
        <dbReference type="Rhea" id="RHEA:17397"/>
        <dbReference type="Rhea" id="RHEA-COMP:9916"/>
        <dbReference type="Rhea" id="RHEA-COMP:9945"/>
        <dbReference type="ChEBI" id="CHEBI:15378"/>
        <dbReference type="ChEBI" id="CHEBI:57783"/>
        <dbReference type="ChEBI" id="CHEBI:58349"/>
        <dbReference type="ChEBI" id="CHEBI:78776"/>
        <dbReference type="ChEBI" id="CHEBI:78827"/>
        <dbReference type="EC" id="1.1.1.100"/>
    </reaction>
    <physiologicalReaction direction="right-to-left" evidence="28">
        <dbReference type="Rhea" id="RHEA:17399"/>
    </physiologicalReaction>
</comment>
<dbReference type="EC" id="2.3.1.41" evidence="6"/>
<evidence type="ECO:0000259" key="57">
    <source>
        <dbReference type="PROSITE" id="PS50075"/>
    </source>
</evidence>
<comment type="catalytic activity">
    <reaction evidence="44">
        <text>holo-[ACP] + acetyl-CoA = acetyl-[ACP] + CoA</text>
        <dbReference type="Rhea" id="RHEA:41788"/>
        <dbReference type="Rhea" id="RHEA-COMP:9621"/>
        <dbReference type="Rhea" id="RHEA-COMP:9685"/>
        <dbReference type="ChEBI" id="CHEBI:57287"/>
        <dbReference type="ChEBI" id="CHEBI:57288"/>
        <dbReference type="ChEBI" id="CHEBI:64479"/>
        <dbReference type="ChEBI" id="CHEBI:78446"/>
        <dbReference type="EC" id="2.3.1.38"/>
    </reaction>
    <physiologicalReaction direction="left-to-right" evidence="44">
        <dbReference type="Rhea" id="RHEA:41789"/>
    </physiologicalReaction>
</comment>
<dbReference type="Gene3D" id="3.10.129.110">
    <property type="entry name" value="Polyketide synthase dehydratase"/>
    <property type="match status" value="1"/>
</dbReference>
<dbReference type="Pfam" id="PF16197">
    <property type="entry name" value="KAsynt_C_assoc"/>
    <property type="match status" value="1"/>
</dbReference>
<dbReference type="InterPro" id="IPR020807">
    <property type="entry name" value="PKS_DH"/>
</dbReference>
<dbReference type="InterPro" id="IPR036291">
    <property type="entry name" value="NAD(P)-bd_dom_sf"/>
</dbReference>
<accession>A0A182N5X9</accession>
<feature type="active site" description="Proton acceptor; for dehydratase activity" evidence="56">
    <location>
        <position position="965"/>
    </location>
</feature>
<keyword evidence="61" id="KW-1185">Reference proteome</keyword>
<dbReference type="PANTHER" id="PTHR43775">
    <property type="entry name" value="FATTY ACID SYNTHASE"/>
    <property type="match status" value="1"/>
</dbReference>
<dbReference type="Gene3D" id="3.40.50.720">
    <property type="entry name" value="NAD(P)-binding Rossmann-like Domain"/>
    <property type="match status" value="1"/>
</dbReference>
<sequence>MKKNLYHSLHGCLLIGCRFSAGRPLGLGLQGMPDRDYQCKQSANTFKQAHRAGERNQHARSSTFRDRMDSKDADALAFRAKPPCPGDEIVISGIAGRFPNSDSVKEYGYNLFNKIDMVDDLETRWRHSNVEIPRRMGKVNNLEKFDATFFGVHFKQAHTMDPQCRILVEHAYEAAIDAGVNPKSLRGSRTGVFVGACFAESEKTWFYEKISSGGFGITGCSRAMMANRISYTMGLNGPSFLLDTACSSSMYALDCAFNAIRNGECDAAIVGGSNLLLHPYVTLQFARLGVLAADGYCRPFDKDASGYTRSEAISVMYLQKAKDAKRVYAKVVYSKTNCDGFKEEGITYPSGVMQRKLLSEFYSEIQLDPSTVDYVEAHSTGTVVGDPEECAGLDKIFCTGRKKPLPVGSVKSNIGHSESSSGICSVVKCILALETRLIPPNINFRELRRDIPSLVEGRLKVVSETEPLAGPLIAVNSFGFGGANAHALLYGNTREKVNHGLPADGLPRLITWSGRTEEAIDAVLTDMSNRHLDAEYVALLHNVQSESIPGNVFRGYGLYAKDGTENAICLGRDTQHYTGLKRPLVWVFSGMGSQWSEMGTSLMEMPVFRQAIEHCHRVLEKRGLNLIEILTSKSCKYDNILHSFVGIAAVQIGIVDVLRSLDLEPDFVIGHSVGELGCAYADRCFTAEQMILSAYSRGMASLETKTVFGSMAAVGLGFRKIRTMLPPGIEVACHNGPDSCTISGPKENVESFVAQLTEKGIFAKEVPCSNIPYHSKYIAEMGPRLLARLNEVIPEPIKRSPKWLSSSVPKIRWDQTESQFSSAHYHTNNLLSPVLFEETSALLPNNALTIEIAPHGLLQAILKKSMPNAIHIGLTKRGNKDNVQYMFNALGKLYINGLDIPVARLYPSVEFPVSRGTPMISHLIRWDHSEDWFVTKFEMQKSTKSGERRVKIKLNDEDYSYIAGHVIDGRVLFPATAYLHLAWETLAMVKGPMYFDLEVEFEDVKFLRATSITKDQEIEFTVMLQPGTGRFEITEGTAAVVTGYIRHVENITLSEIPDPPANDLPVLGTRDFYKELRLRGYHYSGAFRSVQEARADSACGKINWELNWVSFLDCLLQCCIIGKDTRTLMIPTCIERLRIDPRMHLAIANTMEEGSQVFEFKNSRVLNTIRCGGIEIVGLQASTVARRKPPGIPVLESYQFVSHLPAPTLAKADAVRVCVQLALENIPVPKVKVVEVDFGESVPITPLFADALGDLPLVTADLMFLSKQQLSLGGVHVEDGKLSTQTNSLFLISTNCLGRPEFVEESVSSLHESGYVLSREAANLVVDSIVPPAGFQLLAVFPVRDHETLVLLQRIKRKFMAVPTIVHIPPMGDRYEWIPTLKEAIKSGPVIAVSQGDINSGIVGLINCVRKEPDGGMVSCVFVDDPTAPPFDLDSPVFKSQLRLGLAINVYRKGRWGSFRHLQLIQEIESKPRRNHCYANALVKGDLSSMTWLSGPFNHGRPKGELVKVMYSALNFRDVMFATGKLSSDFANLSRVEQQCELGFEYSGVSETGRRIMGMVTTGAMATHVECDDTLTWTVPEQWSLEEAATVPVVYVTVYCALFINAHIQKGQSILIHAGSGGIGLAAIRVCLAYGLEVYTTVGTEAKRDFLLQTFPQLSADNIGNSRDTSFERMIMLRTNGEGVDYVLNSLADDKLQASVRCLGKYGKFLEIGKYDMANDSKLGLNRFLRALSFTAVLVDFLFTAPQEEKMVLRNMLDKDIKSGVIVPLKTNVFPAGDIEQAFRFLASGKHVGKVLLKLRESPTEEDSVPISYLPRVYCNRDRSYIIAGGLGGFGLELADWLVLRGCRKVVISSSRGLSKPYQLYRIKIWETYGVKVVISTDDIATRAGSEALISAANKLGPVGGIFNLAVQLRDGIFENQSVDRFRECMAPKAVATQYLDEVSRRVCPQLEYFVIFSSVSCGRGNAGQSNYGMANSVMERIIERRWVDGLPAKAVQWGAVGEVGLVADMQEDKLDMEIGGTLQQRISSCLQELDPLLTTPEPIVASMVVAEKRVRTSGKENIIESVMNIMSIRDIKSISMDTTLSELGMDSLMAVEIKQTLEREYELFLTPQDLRSLTFMKLQELTEAKAAADENVKLKLANEKTPTGVAMLLRNLGDEFNSQHTILRLQSENDSKKYNACVLFTPGIEGVAGNAWHNIAAQLTLPTFITQLTHTIDMTTVEDIGRFLAPELIENVFKGTEHFYLVGYSFGAFVTLELARILEETGMRGQIVLIDGAPKFLRKLAIDQMTENYTDDSIQVVLTSGIVNTIFPEENTDVLPLLASCATFDERIDKLLELSKDQNLYSEAYLRMMPKALFNRIKIALETDIEHPKPVQSPILLVRPTEVSVVDIEEDYDLSRYTEGNVSLKFVEGNHITMLDNPKLVQIIADSDPVLESDRCFQKYLQSNSVAE</sequence>
<dbReference type="GO" id="GO:0006633">
    <property type="term" value="P:fatty acid biosynthetic process"/>
    <property type="evidence" value="ECO:0007669"/>
    <property type="project" value="UniProtKB-UniPathway"/>
</dbReference>
<dbReference type="InterPro" id="IPR016035">
    <property type="entry name" value="Acyl_Trfase/lysoPLipase"/>
</dbReference>
<dbReference type="SMART" id="SM00827">
    <property type="entry name" value="PKS_AT"/>
    <property type="match status" value="1"/>
</dbReference>
<evidence type="ECO:0000256" key="9">
    <source>
        <dbReference type="ARBA" id="ARBA00022553"/>
    </source>
</evidence>
<evidence type="ECO:0000256" key="20">
    <source>
        <dbReference type="ARBA" id="ARBA00023398"/>
    </source>
</evidence>
<dbReference type="Gene3D" id="3.90.180.10">
    <property type="entry name" value="Medium-chain alcohol dehydrogenases, catalytic domain"/>
    <property type="match status" value="1"/>
</dbReference>
<dbReference type="PROSITE" id="PS51257">
    <property type="entry name" value="PROKAR_LIPOPROTEIN"/>
    <property type="match status" value="1"/>
</dbReference>
<comment type="catalytic activity">
    <reaction evidence="31">
        <text>(2E)-butenoyl-[ACP] + NADPH + H(+) = butanoyl-[ACP] + NADP(+)</text>
        <dbReference type="Rhea" id="RHEA:41812"/>
        <dbReference type="Rhea" id="RHEA-COMP:9627"/>
        <dbReference type="Rhea" id="RHEA-COMP:9628"/>
        <dbReference type="ChEBI" id="CHEBI:15378"/>
        <dbReference type="ChEBI" id="CHEBI:57783"/>
        <dbReference type="ChEBI" id="CHEBI:58349"/>
        <dbReference type="ChEBI" id="CHEBI:78453"/>
        <dbReference type="ChEBI" id="CHEBI:78454"/>
    </reaction>
    <physiologicalReaction direction="left-to-right" evidence="31">
        <dbReference type="Rhea" id="RHEA:41813"/>
    </physiologicalReaction>
</comment>
<evidence type="ECO:0000256" key="56">
    <source>
        <dbReference type="PROSITE-ProRule" id="PRU01363"/>
    </source>
</evidence>
<keyword evidence="9" id="KW-0597">Phosphoprotein</keyword>
<keyword evidence="8" id="KW-0596">Phosphopantetheine</keyword>
<dbReference type="EnsemblMetazoa" id="ADIR003050-RA">
    <property type="protein sequence ID" value="ADIR003050-PA"/>
    <property type="gene ID" value="ADIR003050"/>
</dbReference>
<dbReference type="InterPro" id="IPR049552">
    <property type="entry name" value="PKS_DH_N"/>
</dbReference>
<dbReference type="Gene3D" id="3.40.47.10">
    <property type="match status" value="1"/>
</dbReference>
<feature type="domain" description="Ketosynthase family 3 (KS3)" evidence="58">
    <location>
        <begin position="86"/>
        <end position="491"/>
    </location>
</feature>
<evidence type="ECO:0000256" key="37">
    <source>
        <dbReference type="ARBA" id="ARBA00048051"/>
    </source>
</evidence>
<comment type="catalytic activity">
    <reaction evidence="40">
        <text>(2E)-octenoyl-[ACP] + NADPH + H(+) = octanoyl-[ACP] + NADP(+)</text>
        <dbReference type="Rhea" id="RHEA:41848"/>
        <dbReference type="Rhea" id="RHEA-COMP:9635"/>
        <dbReference type="Rhea" id="RHEA-COMP:9636"/>
        <dbReference type="ChEBI" id="CHEBI:15378"/>
        <dbReference type="ChEBI" id="CHEBI:57783"/>
        <dbReference type="ChEBI" id="CHEBI:58349"/>
        <dbReference type="ChEBI" id="CHEBI:78462"/>
        <dbReference type="ChEBI" id="CHEBI:78463"/>
    </reaction>
    <physiologicalReaction direction="left-to-right" evidence="40">
        <dbReference type="Rhea" id="RHEA:41849"/>
    </physiologicalReaction>
</comment>
<dbReference type="InterPro" id="IPR050091">
    <property type="entry name" value="PKS_NRPS_Biosynth_Enz"/>
</dbReference>
<evidence type="ECO:0000256" key="5">
    <source>
        <dbReference type="ARBA" id="ARBA00012948"/>
    </source>
</evidence>
<comment type="catalytic activity">
    <reaction evidence="50">
        <text>3-oxododecanoyl-[ACP] + NADPH + H(+) = (3R)-hydroxydodecanoyl-[ACP] + NADP(+)</text>
        <dbReference type="Rhea" id="RHEA:41872"/>
        <dbReference type="Rhea" id="RHEA-COMP:9641"/>
        <dbReference type="Rhea" id="RHEA-COMP:9642"/>
        <dbReference type="ChEBI" id="CHEBI:15378"/>
        <dbReference type="ChEBI" id="CHEBI:57783"/>
        <dbReference type="ChEBI" id="CHEBI:58349"/>
        <dbReference type="ChEBI" id="CHEBI:78469"/>
        <dbReference type="ChEBI" id="CHEBI:78470"/>
    </reaction>
    <physiologicalReaction direction="left-to-right" evidence="50">
        <dbReference type="Rhea" id="RHEA:41873"/>
    </physiologicalReaction>
</comment>
<comment type="catalytic activity">
    <reaction evidence="20">
        <text>(3R)-hydroxytetradecanoyl-[ACP] = (2E)-tetradecenoyl-[ACP] + H2O</text>
        <dbReference type="Rhea" id="RHEA:41892"/>
        <dbReference type="Rhea" id="RHEA-COMP:9646"/>
        <dbReference type="Rhea" id="RHEA-COMP:9647"/>
        <dbReference type="ChEBI" id="CHEBI:15377"/>
        <dbReference type="ChEBI" id="CHEBI:78474"/>
        <dbReference type="ChEBI" id="CHEBI:78475"/>
    </reaction>
    <physiologicalReaction direction="left-to-right" evidence="20">
        <dbReference type="Rhea" id="RHEA:41893"/>
    </physiologicalReaction>
</comment>
<comment type="catalytic activity">
    <reaction evidence="22">
        <text>(3R)-hydroxyhexadecanoyl-[ACP] = (2E)-hexadecenoyl-[ACP] + H2O</text>
        <dbReference type="Rhea" id="RHEA:41908"/>
        <dbReference type="Rhea" id="RHEA-COMP:9650"/>
        <dbReference type="Rhea" id="RHEA-COMP:9651"/>
        <dbReference type="ChEBI" id="CHEBI:15377"/>
        <dbReference type="ChEBI" id="CHEBI:78480"/>
        <dbReference type="ChEBI" id="CHEBI:78481"/>
    </reaction>
    <physiologicalReaction direction="left-to-right" evidence="22">
        <dbReference type="Rhea" id="RHEA:41909"/>
    </physiologicalReaction>
</comment>
<dbReference type="SMART" id="SM00822">
    <property type="entry name" value="PKS_KR"/>
    <property type="match status" value="1"/>
</dbReference>
<evidence type="ECO:0000256" key="44">
    <source>
        <dbReference type="ARBA" id="ARBA00048691"/>
    </source>
</evidence>
<evidence type="ECO:0000256" key="26">
    <source>
        <dbReference type="ARBA" id="ARBA00047300"/>
    </source>
</evidence>
<dbReference type="PANTHER" id="PTHR43775:SF23">
    <property type="entry name" value="FATTY ACID SYNTHASE 3"/>
    <property type="match status" value="1"/>
</dbReference>
<comment type="catalytic activity">
    <reaction evidence="42">
        <text>3-oxohexanoyl-[ACP] + NADPH + H(+) = (3R)-hydroxyhexanoyl-[ACP] + NADP(+)</text>
        <dbReference type="Rhea" id="RHEA:41824"/>
        <dbReference type="Rhea" id="RHEA-COMP:9629"/>
        <dbReference type="Rhea" id="RHEA-COMP:9630"/>
        <dbReference type="ChEBI" id="CHEBI:15378"/>
        <dbReference type="ChEBI" id="CHEBI:57783"/>
        <dbReference type="ChEBI" id="CHEBI:58349"/>
        <dbReference type="ChEBI" id="CHEBI:78456"/>
        <dbReference type="ChEBI" id="CHEBI:78457"/>
    </reaction>
    <physiologicalReaction direction="left-to-right" evidence="42">
        <dbReference type="Rhea" id="RHEA:41825"/>
    </physiologicalReaction>
</comment>
<dbReference type="InterPro" id="IPR049900">
    <property type="entry name" value="PKS_mFAS_DH"/>
</dbReference>
<feature type="domain" description="PKS/mFAS DH" evidence="59">
    <location>
        <begin position="928"/>
        <end position="1190"/>
    </location>
</feature>
<dbReference type="SUPFAM" id="SSF53901">
    <property type="entry name" value="Thiolase-like"/>
    <property type="match status" value="1"/>
</dbReference>
<evidence type="ECO:0000256" key="42">
    <source>
        <dbReference type="ARBA" id="ARBA00048571"/>
    </source>
</evidence>
<dbReference type="SUPFAM" id="SSF51735">
    <property type="entry name" value="NAD(P)-binding Rossmann-fold domains"/>
    <property type="match status" value="2"/>
</dbReference>
<comment type="catalytic activity">
    <reaction evidence="48">
        <text>decanoyl-[ACP] + malonyl-[ACP] + H(+) = 3-oxododecanoyl-[ACP] + holo-[ACP] + CO2</text>
        <dbReference type="Rhea" id="RHEA:41868"/>
        <dbReference type="Rhea" id="RHEA-COMP:9623"/>
        <dbReference type="Rhea" id="RHEA-COMP:9640"/>
        <dbReference type="Rhea" id="RHEA-COMP:9641"/>
        <dbReference type="Rhea" id="RHEA-COMP:9685"/>
        <dbReference type="ChEBI" id="CHEBI:15378"/>
        <dbReference type="ChEBI" id="CHEBI:16526"/>
        <dbReference type="ChEBI" id="CHEBI:64479"/>
        <dbReference type="ChEBI" id="CHEBI:78449"/>
        <dbReference type="ChEBI" id="CHEBI:78468"/>
        <dbReference type="ChEBI" id="CHEBI:78469"/>
    </reaction>
    <physiologicalReaction direction="left-to-right" evidence="48">
        <dbReference type="Rhea" id="RHEA:41869"/>
    </physiologicalReaction>
</comment>
<evidence type="ECO:0000256" key="21">
    <source>
        <dbReference type="ARBA" id="ARBA00023399"/>
    </source>
</evidence>
<evidence type="ECO:0000256" key="17">
    <source>
        <dbReference type="ARBA" id="ARBA00023373"/>
    </source>
</evidence>
<dbReference type="SUPFAM" id="SSF55048">
    <property type="entry name" value="Probable ACP-binding domain of malonyl-CoA ACP transacylase"/>
    <property type="match status" value="1"/>
</dbReference>
<evidence type="ECO:0000256" key="31">
    <source>
        <dbReference type="ARBA" id="ARBA00047500"/>
    </source>
</evidence>
<comment type="catalytic activity">
    <reaction evidence="19">
        <text>a (3R)-hydroxyacyl-[ACP] = a (2E)-enoyl-[ACP] + H2O</text>
        <dbReference type="Rhea" id="RHEA:13097"/>
        <dbReference type="Rhea" id="RHEA-COMP:9925"/>
        <dbReference type="Rhea" id="RHEA-COMP:9945"/>
        <dbReference type="ChEBI" id="CHEBI:15377"/>
        <dbReference type="ChEBI" id="CHEBI:78784"/>
        <dbReference type="ChEBI" id="CHEBI:78827"/>
        <dbReference type="EC" id="4.2.1.59"/>
    </reaction>
    <physiologicalReaction direction="left-to-right" evidence="19">
        <dbReference type="Rhea" id="RHEA:13098"/>
    </physiologicalReaction>
</comment>
<dbReference type="InterPro" id="IPR049391">
    <property type="entry name" value="FAS_pseudo-KR"/>
</dbReference>
<dbReference type="InterPro" id="IPR001031">
    <property type="entry name" value="Thioesterase"/>
</dbReference>
<evidence type="ECO:0000256" key="16">
    <source>
        <dbReference type="ARBA" id="ARBA00023351"/>
    </source>
</evidence>
<dbReference type="InterPro" id="IPR016036">
    <property type="entry name" value="Malonyl_transacylase_ACP-bd"/>
</dbReference>
<name>A0A182N5X9_9DIPT</name>
<evidence type="ECO:0000256" key="43">
    <source>
        <dbReference type="ARBA" id="ARBA00048650"/>
    </source>
</evidence>
<evidence type="ECO:0000313" key="61">
    <source>
        <dbReference type="Proteomes" id="UP000075884"/>
    </source>
</evidence>
<dbReference type="GO" id="GO:0019171">
    <property type="term" value="F:(3R)-hydroxyacyl-[acyl-carrier-protein] dehydratase activity"/>
    <property type="evidence" value="ECO:0007669"/>
    <property type="project" value="UniProtKB-EC"/>
</dbReference>
<comment type="catalytic activity">
    <reaction evidence="36">
        <text>acetyl-[ACP] + malonyl-[ACP] + H(+) = 3-oxobutanoyl-[ACP] + holo-[ACP] + CO2</text>
        <dbReference type="Rhea" id="RHEA:41800"/>
        <dbReference type="Rhea" id="RHEA-COMP:9621"/>
        <dbReference type="Rhea" id="RHEA-COMP:9623"/>
        <dbReference type="Rhea" id="RHEA-COMP:9625"/>
        <dbReference type="Rhea" id="RHEA-COMP:9685"/>
        <dbReference type="ChEBI" id="CHEBI:15378"/>
        <dbReference type="ChEBI" id="CHEBI:16526"/>
        <dbReference type="ChEBI" id="CHEBI:64479"/>
        <dbReference type="ChEBI" id="CHEBI:78446"/>
        <dbReference type="ChEBI" id="CHEBI:78449"/>
        <dbReference type="ChEBI" id="CHEBI:78450"/>
    </reaction>
    <physiologicalReaction direction="left-to-right" evidence="36">
        <dbReference type="Rhea" id="RHEA:41801"/>
    </physiologicalReaction>
</comment>
<dbReference type="GO" id="GO:0141148">
    <property type="term" value="F:enoyl-[acyl-carrier-protein] reductase (NADPH) activity"/>
    <property type="evidence" value="ECO:0007669"/>
    <property type="project" value="UniProtKB-EC"/>
</dbReference>
<dbReference type="PROSITE" id="PS52004">
    <property type="entry name" value="KS3_2"/>
    <property type="match status" value="1"/>
</dbReference>
<evidence type="ECO:0000256" key="41">
    <source>
        <dbReference type="ARBA" id="ARBA00048506"/>
    </source>
</evidence>
<dbReference type="GO" id="GO:0004313">
    <property type="term" value="F:[acyl-carrier-protein] S-acetyltransferase activity"/>
    <property type="evidence" value="ECO:0007669"/>
    <property type="project" value="UniProtKB-EC"/>
</dbReference>
<comment type="catalytic activity">
    <reaction evidence="21">
        <text>(3R)-hydroxyoctadecanoyl-[ACP] = (2E)-octadecenoyl-[ACP] + H2O</text>
        <dbReference type="Rhea" id="RHEA:41924"/>
        <dbReference type="Rhea" id="RHEA-COMP:9654"/>
        <dbReference type="Rhea" id="RHEA-COMP:9655"/>
        <dbReference type="ChEBI" id="CHEBI:15377"/>
        <dbReference type="ChEBI" id="CHEBI:78488"/>
        <dbReference type="ChEBI" id="CHEBI:78489"/>
    </reaction>
    <physiologicalReaction direction="left-to-right" evidence="21">
        <dbReference type="Rhea" id="RHEA:41925"/>
    </physiologicalReaction>
</comment>
<dbReference type="SUPFAM" id="SSF52151">
    <property type="entry name" value="FabD/lysophospholipase-like"/>
    <property type="match status" value="1"/>
</dbReference>
<comment type="catalytic activity">
    <reaction evidence="38">
        <text>(2E)-dodecenoyl-[ACP] + NADPH + H(+) = dodecanoyl-[ACP] + NADP(+)</text>
        <dbReference type="Rhea" id="RHEA:41880"/>
        <dbReference type="Rhea" id="RHEA-COMP:9643"/>
        <dbReference type="Rhea" id="RHEA-COMP:9644"/>
        <dbReference type="ChEBI" id="CHEBI:15378"/>
        <dbReference type="ChEBI" id="CHEBI:57783"/>
        <dbReference type="ChEBI" id="CHEBI:58349"/>
        <dbReference type="ChEBI" id="CHEBI:65264"/>
        <dbReference type="ChEBI" id="CHEBI:78472"/>
    </reaction>
    <physiologicalReaction direction="left-to-right" evidence="38">
        <dbReference type="Rhea" id="RHEA:41881"/>
    </physiologicalReaction>
</comment>
<dbReference type="InterPro" id="IPR014043">
    <property type="entry name" value="Acyl_transferase_dom"/>
</dbReference>
<evidence type="ECO:0000256" key="12">
    <source>
        <dbReference type="ARBA" id="ARBA00022898"/>
    </source>
</evidence>
<comment type="catalytic activity">
    <reaction evidence="27">
        <text>hexanoyl-[ACP] + malonyl-[ACP] + H(+) = 3-oxooctanoyl-[ACP] + holo-[ACP] + CO2</text>
        <dbReference type="Rhea" id="RHEA:41836"/>
        <dbReference type="Rhea" id="RHEA-COMP:9623"/>
        <dbReference type="Rhea" id="RHEA-COMP:9632"/>
        <dbReference type="Rhea" id="RHEA-COMP:9633"/>
        <dbReference type="Rhea" id="RHEA-COMP:9685"/>
        <dbReference type="ChEBI" id="CHEBI:15378"/>
        <dbReference type="ChEBI" id="CHEBI:16526"/>
        <dbReference type="ChEBI" id="CHEBI:64479"/>
        <dbReference type="ChEBI" id="CHEBI:78449"/>
        <dbReference type="ChEBI" id="CHEBI:78459"/>
        <dbReference type="ChEBI" id="CHEBI:78460"/>
    </reaction>
    <physiologicalReaction direction="left-to-right" evidence="27">
        <dbReference type="Rhea" id="RHEA:41837"/>
    </physiologicalReaction>
</comment>
<feature type="domain" description="Carrier" evidence="57">
    <location>
        <begin position="2054"/>
        <end position="2137"/>
    </location>
</feature>
<evidence type="ECO:0000256" key="28">
    <source>
        <dbReference type="ARBA" id="ARBA00047400"/>
    </source>
</evidence>
<evidence type="ECO:0000256" key="3">
    <source>
        <dbReference type="ARBA" id="ARBA00012480"/>
    </source>
</evidence>
<dbReference type="SMART" id="SM00825">
    <property type="entry name" value="PKS_KS"/>
    <property type="match status" value="1"/>
</dbReference>
<evidence type="ECO:0000256" key="8">
    <source>
        <dbReference type="ARBA" id="ARBA00022450"/>
    </source>
</evidence>
<dbReference type="InterPro" id="IPR032821">
    <property type="entry name" value="PKS_assoc"/>
</dbReference>
<dbReference type="FunFam" id="1.10.1200.10:FF:000013">
    <property type="entry name" value="Fatty acid synthase"/>
    <property type="match status" value="1"/>
</dbReference>
<dbReference type="Pfam" id="PF21089">
    <property type="entry name" value="PKS_DH_N"/>
    <property type="match status" value="1"/>
</dbReference>
<evidence type="ECO:0000256" key="24">
    <source>
        <dbReference type="ARBA" id="ARBA00023442"/>
    </source>
</evidence>
<comment type="catalytic activity">
    <reaction evidence="39">
        <text>tetradecanoyl-[ACP] + H2O = tetradecanoate + holo-[ACP] + H(+)</text>
        <dbReference type="Rhea" id="RHEA:30123"/>
        <dbReference type="Rhea" id="RHEA-COMP:9648"/>
        <dbReference type="Rhea" id="RHEA-COMP:9685"/>
        <dbReference type="ChEBI" id="CHEBI:15377"/>
        <dbReference type="ChEBI" id="CHEBI:15378"/>
        <dbReference type="ChEBI" id="CHEBI:30807"/>
        <dbReference type="ChEBI" id="CHEBI:64479"/>
        <dbReference type="ChEBI" id="CHEBI:78477"/>
        <dbReference type="EC" id="3.1.2.14"/>
    </reaction>
    <physiologicalReaction direction="left-to-right" evidence="39">
        <dbReference type="Rhea" id="RHEA:30124"/>
    </physiologicalReaction>
</comment>
<reference evidence="61" key="1">
    <citation type="submission" date="2013-03" db="EMBL/GenBank/DDBJ databases">
        <title>The Genome Sequence of Anopheles dirus WRAIR2.</title>
        <authorList>
            <consortium name="The Broad Institute Genomics Platform"/>
            <person name="Neafsey D.E."/>
            <person name="Walton C."/>
            <person name="Walker B."/>
            <person name="Young S.K."/>
            <person name="Zeng Q."/>
            <person name="Gargeya S."/>
            <person name="Fitzgerald M."/>
            <person name="Haas B."/>
            <person name="Abouelleil A."/>
            <person name="Allen A.W."/>
            <person name="Alvarado L."/>
            <person name="Arachchi H.M."/>
            <person name="Berlin A.M."/>
            <person name="Chapman S.B."/>
            <person name="Gainer-Dewar J."/>
            <person name="Goldberg J."/>
            <person name="Griggs A."/>
            <person name="Gujja S."/>
            <person name="Hansen M."/>
            <person name="Howarth C."/>
            <person name="Imamovic A."/>
            <person name="Ireland A."/>
            <person name="Larimer J."/>
            <person name="McCowan C."/>
            <person name="Murphy C."/>
            <person name="Pearson M."/>
            <person name="Poon T.W."/>
            <person name="Priest M."/>
            <person name="Roberts A."/>
            <person name="Saif S."/>
            <person name="Shea T."/>
            <person name="Sisk P."/>
            <person name="Sykes S."/>
            <person name="Wortman J."/>
            <person name="Nusbaum C."/>
            <person name="Birren B."/>
        </authorList>
    </citation>
    <scope>NUCLEOTIDE SEQUENCE [LARGE SCALE GENOMIC DNA]</scope>
    <source>
        <strain evidence="61">WRAIR2</strain>
    </source>
</reference>
<dbReference type="GO" id="GO:0016297">
    <property type="term" value="F:fatty acyl-[ACP] hydrolase activity"/>
    <property type="evidence" value="ECO:0007669"/>
    <property type="project" value="UniProtKB-EC"/>
</dbReference>
<feature type="active site" description="Proton donor; for dehydratase activity" evidence="56">
    <location>
        <position position="1113"/>
    </location>
</feature>
<evidence type="ECO:0000256" key="34">
    <source>
        <dbReference type="ARBA" id="ARBA00047897"/>
    </source>
</evidence>
<dbReference type="Gene3D" id="3.40.366.10">
    <property type="entry name" value="Malonyl-Coenzyme A Acyl Carrier Protein, domain 2"/>
    <property type="match status" value="1"/>
</dbReference>
<dbReference type="InterPro" id="IPR029058">
    <property type="entry name" value="AB_hydrolase_fold"/>
</dbReference>
<dbReference type="SMART" id="SM00829">
    <property type="entry name" value="PKS_ER"/>
    <property type="match status" value="1"/>
</dbReference>
<dbReference type="Pfam" id="PF00975">
    <property type="entry name" value="Thioesterase"/>
    <property type="match status" value="1"/>
</dbReference>
<dbReference type="Gene3D" id="1.10.1200.10">
    <property type="entry name" value="ACP-like"/>
    <property type="match status" value="1"/>
</dbReference>
<dbReference type="Pfam" id="PF21149">
    <property type="entry name" value="FAS_pseudo-KR"/>
    <property type="match status" value="1"/>
</dbReference>
<evidence type="ECO:0000256" key="10">
    <source>
        <dbReference type="ARBA" id="ARBA00022679"/>
    </source>
</evidence>
<comment type="catalytic activity">
    <reaction evidence="26">
        <text>3-oxooctadecanoyl-[ACP] + NADPH + H(+) = (3R)-hydroxyoctadecanoyl-[ACP] + NADP(+)</text>
        <dbReference type="Rhea" id="RHEA:41920"/>
        <dbReference type="Rhea" id="RHEA-COMP:9653"/>
        <dbReference type="Rhea" id="RHEA-COMP:9654"/>
        <dbReference type="ChEBI" id="CHEBI:15378"/>
        <dbReference type="ChEBI" id="CHEBI:57783"/>
        <dbReference type="ChEBI" id="CHEBI:58349"/>
        <dbReference type="ChEBI" id="CHEBI:78487"/>
        <dbReference type="ChEBI" id="CHEBI:78488"/>
    </reaction>
    <physiologicalReaction direction="left-to-right" evidence="26">
        <dbReference type="Rhea" id="RHEA:41921"/>
    </physiologicalReaction>
</comment>
<evidence type="ECO:0000313" key="60">
    <source>
        <dbReference type="EnsemblMetazoa" id="ADIR003050-PA"/>
    </source>
</evidence>
<comment type="catalytic activity">
    <reaction evidence="35">
        <text>3-oxobutanoyl-[ACP] + NADPH + H(+) = (3R)-hydroxybutanoyl-[ACP] + NADP(+)</text>
        <dbReference type="Rhea" id="RHEA:41804"/>
        <dbReference type="Rhea" id="RHEA-COMP:9625"/>
        <dbReference type="Rhea" id="RHEA-COMP:9626"/>
        <dbReference type="ChEBI" id="CHEBI:15378"/>
        <dbReference type="ChEBI" id="CHEBI:57783"/>
        <dbReference type="ChEBI" id="CHEBI:58349"/>
        <dbReference type="ChEBI" id="CHEBI:78450"/>
        <dbReference type="ChEBI" id="CHEBI:78451"/>
    </reaction>
    <physiologicalReaction direction="left-to-right" evidence="35">
        <dbReference type="Rhea" id="RHEA:41805"/>
    </physiologicalReaction>
</comment>
<dbReference type="Pfam" id="PF02801">
    <property type="entry name" value="Ketoacyl-synt_C"/>
    <property type="match status" value="1"/>
</dbReference>
<dbReference type="SUPFAM" id="SSF47336">
    <property type="entry name" value="ACP-like"/>
    <property type="match status" value="1"/>
</dbReference>
<evidence type="ECO:0000256" key="29">
    <source>
        <dbReference type="ARBA" id="ARBA00047440"/>
    </source>
</evidence>
<comment type="catalytic activity">
    <reaction evidence="17">
        <text>(3R)-hydroxyhexanoyl-[ACP] = (2E)-hexenoyl-[ACP] + H2O</text>
        <dbReference type="Rhea" id="RHEA:41828"/>
        <dbReference type="Rhea" id="RHEA-COMP:9630"/>
        <dbReference type="Rhea" id="RHEA-COMP:9631"/>
        <dbReference type="ChEBI" id="CHEBI:15377"/>
        <dbReference type="ChEBI" id="CHEBI:78457"/>
        <dbReference type="ChEBI" id="CHEBI:78458"/>
    </reaction>
    <physiologicalReaction direction="left-to-right" evidence="17">
        <dbReference type="Rhea" id="RHEA:41829"/>
    </physiologicalReaction>
</comment>
<dbReference type="InterPro" id="IPR020806">
    <property type="entry name" value="PKS_PP-bd"/>
</dbReference>
<evidence type="ECO:0000259" key="58">
    <source>
        <dbReference type="PROSITE" id="PS52004"/>
    </source>
</evidence>
<evidence type="ECO:0000256" key="54">
    <source>
        <dbReference type="ARBA" id="ARBA00049521"/>
    </source>
</evidence>
<evidence type="ECO:0000256" key="1">
    <source>
        <dbReference type="ARBA" id="ARBA00005189"/>
    </source>
</evidence>
<comment type="pathway">
    <text evidence="1">Lipid metabolism.</text>
</comment>
<dbReference type="InterPro" id="IPR011032">
    <property type="entry name" value="GroES-like_sf"/>
</dbReference>
<evidence type="ECO:0000256" key="53">
    <source>
        <dbReference type="ARBA" id="ARBA00049449"/>
    </source>
</evidence>
<dbReference type="Proteomes" id="UP000075884">
    <property type="component" value="Unassembled WGS sequence"/>
</dbReference>
<evidence type="ECO:0000256" key="25">
    <source>
        <dbReference type="ARBA" id="ARBA00044883"/>
    </source>
</evidence>
<comment type="catalytic activity">
    <reaction evidence="53">
        <text>butanoyl-[ACP] + malonyl-[ACP] + H(+) = 3-oxohexanoyl-[ACP] + holo-[ACP] + CO2</text>
        <dbReference type="Rhea" id="RHEA:41820"/>
        <dbReference type="Rhea" id="RHEA-COMP:9623"/>
        <dbReference type="Rhea" id="RHEA-COMP:9628"/>
        <dbReference type="Rhea" id="RHEA-COMP:9629"/>
        <dbReference type="Rhea" id="RHEA-COMP:9685"/>
        <dbReference type="ChEBI" id="CHEBI:15378"/>
        <dbReference type="ChEBI" id="CHEBI:16526"/>
        <dbReference type="ChEBI" id="CHEBI:64479"/>
        <dbReference type="ChEBI" id="CHEBI:78449"/>
        <dbReference type="ChEBI" id="CHEBI:78454"/>
        <dbReference type="ChEBI" id="CHEBI:78456"/>
    </reaction>
    <physiologicalReaction direction="left-to-right" evidence="53">
        <dbReference type="Rhea" id="RHEA:41821"/>
    </physiologicalReaction>
</comment>
<dbReference type="InterPro" id="IPR014031">
    <property type="entry name" value="Ketoacyl_synth_C"/>
</dbReference>
<dbReference type="InterPro" id="IPR013968">
    <property type="entry name" value="PKS_KR"/>
</dbReference>
<evidence type="ECO:0000256" key="48">
    <source>
        <dbReference type="ARBA" id="ARBA00049109"/>
    </source>
</evidence>
<comment type="catalytic activity">
    <reaction evidence="54">
        <text>(2E)-decenoyl-[ACP] + NADPH + H(+) = decanoyl-[ACP] + NADP(+)</text>
        <dbReference type="Rhea" id="RHEA:41864"/>
        <dbReference type="Rhea" id="RHEA-COMP:9639"/>
        <dbReference type="Rhea" id="RHEA-COMP:9640"/>
        <dbReference type="ChEBI" id="CHEBI:15378"/>
        <dbReference type="ChEBI" id="CHEBI:57783"/>
        <dbReference type="ChEBI" id="CHEBI:58349"/>
        <dbReference type="ChEBI" id="CHEBI:78467"/>
        <dbReference type="ChEBI" id="CHEBI:78468"/>
    </reaction>
    <physiologicalReaction direction="left-to-right" evidence="54">
        <dbReference type="Rhea" id="RHEA:41865"/>
    </physiologicalReaction>
</comment>
<dbReference type="Gene3D" id="3.40.50.1820">
    <property type="entry name" value="alpha/beta hydrolase"/>
    <property type="match status" value="1"/>
</dbReference>
<feature type="region of interest" description="N-terminal hotdog fold" evidence="56">
    <location>
        <begin position="928"/>
        <end position="1053"/>
    </location>
</feature>
<dbReference type="InterPro" id="IPR009081">
    <property type="entry name" value="PP-bd_ACP"/>
</dbReference>
<dbReference type="SMART" id="SM00823">
    <property type="entry name" value="PKS_PP"/>
    <property type="match status" value="1"/>
</dbReference>
<dbReference type="Gene3D" id="3.30.70.3290">
    <property type="match status" value="1"/>
</dbReference>
<evidence type="ECO:0000256" key="47">
    <source>
        <dbReference type="ARBA" id="ARBA00049019"/>
    </source>
</evidence>
<dbReference type="SUPFAM" id="SSF53474">
    <property type="entry name" value="alpha/beta-Hydrolases"/>
    <property type="match status" value="1"/>
</dbReference>
<feature type="region of interest" description="C-terminal hotdog fold" evidence="56">
    <location>
        <begin position="1064"/>
        <end position="1190"/>
    </location>
</feature>